<keyword evidence="2" id="KW-1185">Reference proteome</keyword>
<evidence type="ECO:0000313" key="2">
    <source>
        <dbReference type="Proteomes" id="UP000202420"/>
    </source>
</evidence>
<dbReference type="PIRSF" id="PIRSF001000">
    <property type="entry name" value="PDG_ENDV"/>
    <property type="match status" value="1"/>
</dbReference>
<organism evidence="1 2">
    <name type="scientific">Chlorovirus heliozoae</name>
    <dbReference type="NCBI Taxonomy" id="322019"/>
    <lineage>
        <taxon>Viruses</taxon>
        <taxon>Varidnaviria</taxon>
        <taxon>Bamfordvirae</taxon>
        <taxon>Nucleocytoviricota</taxon>
        <taxon>Megaviricetes</taxon>
        <taxon>Algavirales</taxon>
        <taxon>Phycodnaviridae</taxon>
        <taxon>Chlorovirus</taxon>
    </lineage>
</organism>
<protein>
    <submittedName>
        <fullName evidence="1">Uncharacterized protein Z313R</fullName>
    </submittedName>
</protein>
<accession>A7K8S3</accession>
<dbReference type="RefSeq" id="YP_001426794.1">
    <property type="nucleotide sequence ID" value="NC_008724.1"/>
</dbReference>
<proteinExistence type="predicted"/>
<dbReference type="Proteomes" id="UP000202420">
    <property type="component" value="Segment"/>
</dbReference>
<dbReference type="OrthoDB" id="18384at10239"/>
<dbReference type="SUPFAM" id="SSF47077">
    <property type="entry name" value="T4 endonuclease V"/>
    <property type="match status" value="1"/>
</dbReference>
<evidence type="ECO:0000313" key="1">
    <source>
        <dbReference type="EMBL" id="ABT16447.1"/>
    </source>
</evidence>
<dbReference type="KEGG" id="vg:5470977"/>
<dbReference type="EMBL" id="EF101928">
    <property type="protein sequence ID" value="ABT16447.1"/>
    <property type="molecule type" value="Genomic_DNA"/>
</dbReference>
<dbReference type="Gene3D" id="1.10.440.10">
    <property type="entry name" value="T4 endonuclease V"/>
    <property type="match status" value="1"/>
</dbReference>
<dbReference type="GeneID" id="5470977"/>
<name>A7K8S3_9PHYC</name>
<sequence length="122" mass="13870">MKMVPKALARSLRTQSAEKVAKKIPAKFTLNTGHVLFFYDKGAYLRKRYAELTAELVRRGFKINADAPLDPEGTMAAAPWDNDYEPTEEALAIIRQRIAEKIAMKPTWYTFFDQASEVKTSI</sequence>
<reference evidence="1 2" key="1">
    <citation type="submission" date="2006-09" db="EMBL/GenBank/DDBJ databases">
        <title>Sequence and annotation of the 288-kb ATCV-1 virus that infects an endosymbiotic Chlorella strain of the heliozoon Acanthocystis turfacea.</title>
        <authorList>
            <person name="Fitzgerald L.A."/>
            <person name="Graves M.V."/>
            <person name="Li X."/>
            <person name="Pfitzner A.J.P."/>
            <person name="Hartigan J."/>
            <person name="Van Etten J.L."/>
        </authorList>
    </citation>
    <scope>NUCLEOTIDE SEQUENCE [LARGE SCALE GENOMIC DNA]</scope>
    <source>
        <strain evidence="1 2">ATCV-1</strain>
    </source>
</reference>
<dbReference type="InterPro" id="IPR004260">
    <property type="entry name" value="Pyr-dimer_DNA_glycosylase"/>
</dbReference>
<dbReference type="Pfam" id="PF03013">
    <property type="entry name" value="Pyr_excise"/>
    <property type="match status" value="1"/>
</dbReference>
<dbReference type="InterPro" id="IPR024796">
    <property type="entry name" value="T4_endonuc_V"/>
</dbReference>
<gene>
    <name evidence="1" type="primary">Z313R</name>
    <name evidence="1" type="ORF">ATCV1_Z313R</name>
</gene>